<protein>
    <submittedName>
        <fullName evidence="3">Uncharacterized protein</fullName>
    </submittedName>
</protein>
<evidence type="ECO:0000259" key="1">
    <source>
        <dbReference type="Pfam" id="PF13391"/>
    </source>
</evidence>
<proteinExistence type="predicted"/>
<dbReference type="Proteomes" id="UP000094569">
    <property type="component" value="Unassembled WGS sequence"/>
</dbReference>
<keyword evidence="4" id="KW-1185">Reference proteome</keyword>
<dbReference type="STRING" id="573508.A0A1E3B395"/>
<evidence type="ECO:0000313" key="4">
    <source>
        <dbReference type="Proteomes" id="UP000094569"/>
    </source>
</evidence>
<organism evidence="3 4">
    <name type="scientific">Aspergillus cristatus</name>
    <name type="common">Chinese Fuzhuan brick tea-fermentation fungus</name>
    <name type="synonym">Eurotium cristatum</name>
    <dbReference type="NCBI Taxonomy" id="573508"/>
    <lineage>
        <taxon>Eukaryota</taxon>
        <taxon>Fungi</taxon>
        <taxon>Dikarya</taxon>
        <taxon>Ascomycota</taxon>
        <taxon>Pezizomycotina</taxon>
        <taxon>Eurotiomycetes</taxon>
        <taxon>Eurotiomycetidae</taxon>
        <taxon>Eurotiales</taxon>
        <taxon>Aspergillaceae</taxon>
        <taxon>Aspergillus</taxon>
        <taxon>Aspergillus subgen. Aspergillus</taxon>
    </lineage>
</organism>
<dbReference type="VEuPathDB" id="FungiDB:SI65_09232"/>
<dbReference type="AlphaFoldDB" id="A0A1E3B395"/>
<reference evidence="3 4" key="1">
    <citation type="journal article" date="2016" name="BMC Genomics">
        <title>Comparative genomic and transcriptomic analyses of the Fuzhuan brick tea-fermentation fungus Aspergillus cristatus.</title>
        <authorList>
            <person name="Ge Y."/>
            <person name="Wang Y."/>
            <person name="Liu Y."/>
            <person name="Tan Y."/>
            <person name="Ren X."/>
            <person name="Zhang X."/>
            <person name="Hyde K.D."/>
            <person name="Liu Y."/>
            <person name="Liu Z."/>
        </authorList>
    </citation>
    <scope>NUCLEOTIDE SEQUENCE [LARGE SCALE GENOMIC DNA]</scope>
    <source>
        <strain evidence="3 4">GZAAS20.1005</strain>
    </source>
</reference>
<dbReference type="InterPro" id="IPR057203">
    <property type="entry name" value="DUF7881"/>
</dbReference>
<comment type="caution">
    <text evidence="3">The sequence shown here is derived from an EMBL/GenBank/DDBJ whole genome shotgun (WGS) entry which is preliminary data.</text>
</comment>
<dbReference type="EMBL" id="JXNT01000017">
    <property type="protein sequence ID" value="ODM15291.1"/>
    <property type="molecule type" value="Genomic_DNA"/>
</dbReference>
<dbReference type="InterPro" id="IPR003615">
    <property type="entry name" value="HNH_nuc"/>
</dbReference>
<evidence type="ECO:0000259" key="2">
    <source>
        <dbReference type="Pfam" id="PF25324"/>
    </source>
</evidence>
<accession>A0A1E3B395</accession>
<feature type="domain" description="HNH nuclease" evidence="1">
    <location>
        <begin position="134"/>
        <end position="165"/>
    </location>
</feature>
<dbReference type="Pfam" id="PF25324">
    <property type="entry name" value="DUF7881"/>
    <property type="match status" value="1"/>
</dbReference>
<sequence>MDRVAFPNVFIFNANTGALLGGVRQNGSLTEANFLFMLNVLLITTTPFQVVQRTSGRAISSTNDSLQEGEYDVPCESEIRMTDEAFVQRVISSNQSGKANEFTYGIRGRDGRCTMSVEQEGAWVDTGFRRWVTDAAEHTTGINSLQNGSLMKGDIHENFNNYLISGNLNES</sequence>
<dbReference type="Pfam" id="PF13391">
    <property type="entry name" value="HNH_2"/>
    <property type="match status" value="1"/>
</dbReference>
<gene>
    <name evidence="3" type="ORF">SI65_09232</name>
</gene>
<name>A0A1E3B395_ASPCR</name>
<dbReference type="OrthoDB" id="2142759at2759"/>
<feature type="domain" description="DUF7881" evidence="2">
    <location>
        <begin position="8"/>
        <end position="79"/>
    </location>
</feature>
<evidence type="ECO:0000313" key="3">
    <source>
        <dbReference type="EMBL" id="ODM15291.1"/>
    </source>
</evidence>